<protein>
    <recommendedName>
        <fullName evidence="4">Lipoprotein</fullName>
    </recommendedName>
</protein>
<evidence type="ECO:0000313" key="2">
    <source>
        <dbReference type="EMBL" id="BDD10238.1"/>
    </source>
</evidence>
<gene>
    <name evidence="2" type="ORF">FUAX_26700</name>
</gene>
<evidence type="ECO:0000256" key="1">
    <source>
        <dbReference type="SAM" id="SignalP"/>
    </source>
</evidence>
<proteinExistence type="predicted"/>
<keyword evidence="1" id="KW-0732">Signal</keyword>
<name>A0AAU9D2Q8_9BACT</name>
<organism evidence="2 3">
    <name type="scientific">Fulvitalea axinellae</name>
    <dbReference type="NCBI Taxonomy" id="1182444"/>
    <lineage>
        <taxon>Bacteria</taxon>
        <taxon>Pseudomonadati</taxon>
        <taxon>Bacteroidota</taxon>
        <taxon>Cytophagia</taxon>
        <taxon>Cytophagales</taxon>
        <taxon>Persicobacteraceae</taxon>
        <taxon>Fulvitalea</taxon>
    </lineage>
</organism>
<dbReference type="RefSeq" id="WP_338391808.1">
    <property type="nucleotide sequence ID" value="NZ_AP025314.1"/>
</dbReference>
<sequence>MYRFTVLIILALALSSCAAKRYRKLASQFEKAGLVDDAADYYYRSLVANQDNVEAKLGLRKNGQIVLDKKFGTFRQSYENGSTKSAVYQYKEATEYAEKVKRVGVQLFIAPEQKSYYEEALTEFLDQRYTEGMKALNAEEFQKARKTLEEIARFKSGFRDVDAKLIIARYEPVYRQGIDELERGLPRSAYYRFSKVLSGSKTYKDAEALKKEALDKATINVVVIPFTTSRIVDHNVHPKFMSSVNSGLHKMRSPFYRMIDGQGISPKMSLDEQLKIAKERGGHAILVGHISEAQLYEGRLQAERQKCYLKETKEYKDENGEKKTKVIYHKTWFTEYNKKHNANLSLDYKLVSTASGEIWSAGNYNNDRSANLHYAKYDGNYKRLVPGYWKYKSSNSDKDEVKDSSYSVNSLRRLFQGRQSIPSATALANELVADASRRLVKSVEKFNPEKK</sequence>
<keyword evidence="3" id="KW-1185">Reference proteome</keyword>
<feature type="signal peptide" evidence="1">
    <location>
        <begin position="1"/>
        <end position="18"/>
    </location>
</feature>
<dbReference type="EMBL" id="AP025314">
    <property type="protein sequence ID" value="BDD10238.1"/>
    <property type="molecule type" value="Genomic_DNA"/>
</dbReference>
<accession>A0AAU9D2Q8</accession>
<dbReference type="Proteomes" id="UP001348817">
    <property type="component" value="Chromosome"/>
</dbReference>
<dbReference type="AlphaFoldDB" id="A0AAU9D2Q8"/>
<reference evidence="2 3" key="1">
    <citation type="submission" date="2021-12" db="EMBL/GenBank/DDBJ databases">
        <title>Genome sequencing of bacteria with rrn-lacking chromosome and rrn-plasmid.</title>
        <authorList>
            <person name="Anda M."/>
            <person name="Iwasaki W."/>
        </authorList>
    </citation>
    <scope>NUCLEOTIDE SEQUENCE [LARGE SCALE GENOMIC DNA]</scope>
    <source>
        <strain evidence="2 3">DSM 100852</strain>
    </source>
</reference>
<feature type="chain" id="PRO_5043874303" description="Lipoprotein" evidence="1">
    <location>
        <begin position="19"/>
        <end position="451"/>
    </location>
</feature>
<dbReference type="KEGG" id="fax:FUAX_26700"/>
<dbReference type="PROSITE" id="PS51257">
    <property type="entry name" value="PROKAR_LIPOPROTEIN"/>
    <property type="match status" value="1"/>
</dbReference>
<evidence type="ECO:0008006" key="4">
    <source>
        <dbReference type="Google" id="ProtNLM"/>
    </source>
</evidence>
<evidence type="ECO:0000313" key="3">
    <source>
        <dbReference type="Proteomes" id="UP001348817"/>
    </source>
</evidence>